<name>A0A5M3ME09_CONPW</name>
<dbReference type="KEGG" id="cput:CONPUDRAFT_158009"/>
<dbReference type="GeneID" id="19203854"/>
<feature type="compositionally biased region" description="Polar residues" evidence="1">
    <location>
        <begin position="36"/>
        <end position="68"/>
    </location>
</feature>
<feature type="compositionally biased region" description="Polar residues" evidence="1">
    <location>
        <begin position="77"/>
        <end position="98"/>
    </location>
</feature>
<evidence type="ECO:0000256" key="1">
    <source>
        <dbReference type="SAM" id="MobiDB-lite"/>
    </source>
</evidence>
<keyword evidence="3" id="KW-1185">Reference proteome</keyword>
<sequence>MSFDNTNNAGLNATRPSHTIHCDSEPLPGSGARSAAQASDYSPATIDRTPSSALHDTTAPTEVHVNQQSREREQSRLNESFDGTSSTMSREGPVSSNSEFRDDGAPEPPSKDGVDAFSSERSMDSKPSNESGVAVGGDDDLPEGKAGMADKMIGKTQKVMGKVTKKPELQEKGELREVGGKAAVQGEARVPHE</sequence>
<dbReference type="Proteomes" id="UP000053558">
    <property type="component" value="Unassembled WGS sequence"/>
</dbReference>
<accession>A0A5M3ME09</accession>
<dbReference type="RefSeq" id="XP_007773178.1">
    <property type="nucleotide sequence ID" value="XM_007774988.1"/>
</dbReference>
<organism evidence="2 3">
    <name type="scientific">Coniophora puteana (strain RWD-64-598)</name>
    <name type="common">Brown rot fungus</name>
    <dbReference type="NCBI Taxonomy" id="741705"/>
    <lineage>
        <taxon>Eukaryota</taxon>
        <taxon>Fungi</taxon>
        <taxon>Dikarya</taxon>
        <taxon>Basidiomycota</taxon>
        <taxon>Agaricomycotina</taxon>
        <taxon>Agaricomycetes</taxon>
        <taxon>Agaricomycetidae</taxon>
        <taxon>Boletales</taxon>
        <taxon>Coniophorineae</taxon>
        <taxon>Coniophoraceae</taxon>
        <taxon>Coniophora</taxon>
    </lineage>
</organism>
<evidence type="ECO:0000313" key="3">
    <source>
        <dbReference type="Proteomes" id="UP000053558"/>
    </source>
</evidence>
<reference evidence="3" key="1">
    <citation type="journal article" date="2012" name="Science">
        <title>The Paleozoic origin of enzymatic lignin decomposition reconstructed from 31 fungal genomes.</title>
        <authorList>
            <person name="Floudas D."/>
            <person name="Binder M."/>
            <person name="Riley R."/>
            <person name="Barry K."/>
            <person name="Blanchette R.A."/>
            <person name="Henrissat B."/>
            <person name="Martinez A.T."/>
            <person name="Otillar R."/>
            <person name="Spatafora J.W."/>
            <person name="Yadav J.S."/>
            <person name="Aerts A."/>
            <person name="Benoit I."/>
            <person name="Boyd A."/>
            <person name="Carlson A."/>
            <person name="Copeland A."/>
            <person name="Coutinho P.M."/>
            <person name="de Vries R.P."/>
            <person name="Ferreira P."/>
            <person name="Findley K."/>
            <person name="Foster B."/>
            <person name="Gaskell J."/>
            <person name="Glotzer D."/>
            <person name="Gorecki P."/>
            <person name="Heitman J."/>
            <person name="Hesse C."/>
            <person name="Hori C."/>
            <person name="Igarashi K."/>
            <person name="Jurgens J.A."/>
            <person name="Kallen N."/>
            <person name="Kersten P."/>
            <person name="Kohler A."/>
            <person name="Kuees U."/>
            <person name="Kumar T.K.A."/>
            <person name="Kuo A."/>
            <person name="LaButti K."/>
            <person name="Larrondo L.F."/>
            <person name="Lindquist E."/>
            <person name="Ling A."/>
            <person name="Lombard V."/>
            <person name="Lucas S."/>
            <person name="Lundell T."/>
            <person name="Martin R."/>
            <person name="McLaughlin D.J."/>
            <person name="Morgenstern I."/>
            <person name="Morin E."/>
            <person name="Murat C."/>
            <person name="Nagy L.G."/>
            <person name="Nolan M."/>
            <person name="Ohm R.A."/>
            <person name="Patyshakuliyeva A."/>
            <person name="Rokas A."/>
            <person name="Ruiz-Duenas F.J."/>
            <person name="Sabat G."/>
            <person name="Salamov A."/>
            <person name="Samejima M."/>
            <person name="Schmutz J."/>
            <person name="Slot J.C."/>
            <person name="St John F."/>
            <person name="Stenlid J."/>
            <person name="Sun H."/>
            <person name="Sun S."/>
            <person name="Syed K."/>
            <person name="Tsang A."/>
            <person name="Wiebenga A."/>
            <person name="Young D."/>
            <person name="Pisabarro A."/>
            <person name="Eastwood D.C."/>
            <person name="Martin F."/>
            <person name="Cullen D."/>
            <person name="Grigoriev I.V."/>
            <person name="Hibbett D.S."/>
        </authorList>
    </citation>
    <scope>NUCLEOTIDE SEQUENCE [LARGE SCALE GENOMIC DNA]</scope>
    <source>
        <strain evidence="3">RWD-64-598 SS2</strain>
    </source>
</reference>
<dbReference type="OMA" id="SKPAMHE"/>
<dbReference type="EMBL" id="JH711585">
    <property type="protein sequence ID" value="EIW76855.1"/>
    <property type="molecule type" value="Genomic_DNA"/>
</dbReference>
<proteinExistence type="predicted"/>
<feature type="compositionally biased region" description="Polar residues" evidence="1">
    <location>
        <begin position="1"/>
        <end position="17"/>
    </location>
</feature>
<gene>
    <name evidence="2" type="ORF">CONPUDRAFT_158009</name>
</gene>
<evidence type="ECO:0008006" key="4">
    <source>
        <dbReference type="Google" id="ProtNLM"/>
    </source>
</evidence>
<dbReference type="OrthoDB" id="3210574at2759"/>
<feature type="compositionally biased region" description="Basic and acidic residues" evidence="1">
    <location>
        <begin position="99"/>
        <end position="114"/>
    </location>
</feature>
<comment type="caution">
    <text evidence="2">The sequence shown here is derived from an EMBL/GenBank/DDBJ whole genome shotgun (WGS) entry which is preliminary data.</text>
</comment>
<dbReference type="AlphaFoldDB" id="A0A5M3ME09"/>
<evidence type="ECO:0000313" key="2">
    <source>
        <dbReference type="EMBL" id="EIW76855.1"/>
    </source>
</evidence>
<protein>
    <recommendedName>
        <fullName evidence="4">CsbD-like domain-containing protein</fullName>
    </recommendedName>
</protein>
<feature type="region of interest" description="Disordered" evidence="1">
    <location>
        <begin position="1"/>
        <end position="168"/>
    </location>
</feature>